<evidence type="ECO:0000256" key="12">
    <source>
        <dbReference type="ARBA" id="ARBA00042475"/>
    </source>
</evidence>
<evidence type="ECO:0000313" key="16">
    <source>
        <dbReference type="Proteomes" id="UP000760472"/>
    </source>
</evidence>
<keyword evidence="16" id="KW-1185">Reference proteome</keyword>
<comment type="similarity">
    <text evidence="14">Belongs to the UbiA prenyltransferase family. Protoheme IX farnesyltransferase subfamily.</text>
</comment>
<evidence type="ECO:0000256" key="11">
    <source>
        <dbReference type="ARBA" id="ARBA00040810"/>
    </source>
</evidence>
<evidence type="ECO:0000313" key="15">
    <source>
        <dbReference type="EMBL" id="MBN0989686.1"/>
    </source>
</evidence>
<organism evidence="15 16">
    <name type="scientific">Amphritea pacifica</name>
    <dbReference type="NCBI Taxonomy" id="2811233"/>
    <lineage>
        <taxon>Bacteria</taxon>
        <taxon>Pseudomonadati</taxon>
        <taxon>Pseudomonadota</taxon>
        <taxon>Gammaproteobacteria</taxon>
        <taxon>Oceanospirillales</taxon>
        <taxon>Oceanospirillaceae</taxon>
        <taxon>Amphritea</taxon>
    </lineage>
</organism>
<dbReference type="HAMAP" id="MF_00154">
    <property type="entry name" value="CyoE_CtaB"/>
    <property type="match status" value="1"/>
</dbReference>
<evidence type="ECO:0000256" key="8">
    <source>
        <dbReference type="ARBA" id="ARBA00023133"/>
    </source>
</evidence>
<keyword evidence="8 14" id="KW-0350">Heme biosynthesis</keyword>
<feature type="transmembrane region" description="Helical" evidence="14">
    <location>
        <begin position="25"/>
        <end position="44"/>
    </location>
</feature>
<dbReference type="Proteomes" id="UP000760472">
    <property type="component" value="Unassembled WGS sequence"/>
</dbReference>
<sequence length="301" mass="33380">MNNSLQRVFHSPFALCRDYLELCKLRVVAVMLLTAIVGMCLATPELPPIATMISATLGIGLMASGAAAVNHVMDRNIDAKMARTHRRPLPQGKIDETRALLFAGLLSLSGITVLILWTNLLTAWLTLGALIGYALIYTMLLKRATPLNIVIGGIAGAAPPLLGWVAVTGRIEPDSLLLVLIIFAWTPPHFWALCIHKKDDYARAGVPMLPVTHGEDYTRLQILLYTVLMVLTTLFPFMTGMSGLIYLIGVTLLNLRFFQWAVRVYLANDSTAPMSMFWFSVKYIMWLFVVLLVDHYVIGLH</sequence>
<keyword evidence="5 14" id="KW-0808">Transferase</keyword>
<keyword evidence="9 14" id="KW-0472">Membrane</keyword>
<dbReference type="EC" id="2.5.1.141" evidence="3 14"/>
<feature type="transmembrane region" description="Helical" evidence="14">
    <location>
        <begin position="175"/>
        <end position="196"/>
    </location>
</feature>
<feature type="transmembrane region" description="Helical" evidence="14">
    <location>
        <begin position="123"/>
        <end position="140"/>
    </location>
</feature>
<comment type="subcellular location">
    <subcellularLocation>
        <location evidence="1 14">Cell membrane</location>
        <topology evidence="1 14">Multi-pass membrane protein</topology>
    </subcellularLocation>
</comment>
<feature type="transmembrane region" description="Helical" evidence="14">
    <location>
        <begin position="50"/>
        <end position="73"/>
    </location>
</feature>
<feature type="transmembrane region" description="Helical" evidence="14">
    <location>
        <begin position="277"/>
        <end position="298"/>
    </location>
</feature>
<dbReference type="NCBIfam" id="NF003349">
    <property type="entry name" value="PRK04375.1-2"/>
    <property type="match status" value="1"/>
</dbReference>
<comment type="pathway">
    <text evidence="2 14">Porphyrin-containing compound metabolism; heme O biosynthesis; heme O from protoheme: step 1/1.</text>
</comment>
<evidence type="ECO:0000256" key="6">
    <source>
        <dbReference type="ARBA" id="ARBA00022692"/>
    </source>
</evidence>
<keyword evidence="7 14" id="KW-1133">Transmembrane helix</keyword>
<evidence type="ECO:0000256" key="9">
    <source>
        <dbReference type="ARBA" id="ARBA00023136"/>
    </source>
</evidence>
<evidence type="ECO:0000256" key="7">
    <source>
        <dbReference type="ARBA" id="ARBA00022989"/>
    </source>
</evidence>
<feature type="transmembrane region" description="Helical" evidence="14">
    <location>
        <begin position="147"/>
        <end position="169"/>
    </location>
</feature>
<feature type="transmembrane region" description="Helical" evidence="14">
    <location>
        <begin position="99"/>
        <end position="117"/>
    </location>
</feature>
<feature type="transmembrane region" description="Helical" evidence="14">
    <location>
        <begin position="217"/>
        <end position="238"/>
    </location>
</feature>
<reference evidence="15 16" key="1">
    <citation type="submission" date="2021-02" db="EMBL/GenBank/DDBJ databases">
        <title>A novel species of genus Amphritea isolated from a fishpond in China.</title>
        <authorList>
            <person name="Lu H."/>
        </authorList>
    </citation>
    <scope>NUCLEOTIDE SEQUENCE [LARGE SCALE GENOMIC DNA]</scope>
    <source>
        <strain evidence="15 16">RP18W</strain>
    </source>
</reference>
<protein>
    <recommendedName>
        <fullName evidence="11 14">Protoheme IX farnesyltransferase</fullName>
        <ecNumber evidence="3 14">2.5.1.141</ecNumber>
    </recommendedName>
    <alternativeName>
        <fullName evidence="12 14">Heme B farnesyltransferase</fullName>
    </alternativeName>
    <alternativeName>
        <fullName evidence="10 14">Heme O synthase</fullName>
    </alternativeName>
</protein>
<dbReference type="InterPro" id="IPR030470">
    <property type="entry name" value="UbiA_prenylTrfase_CS"/>
</dbReference>
<dbReference type="NCBIfam" id="TIGR01473">
    <property type="entry name" value="cyoE_ctaB"/>
    <property type="match status" value="1"/>
</dbReference>
<dbReference type="Pfam" id="PF01040">
    <property type="entry name" value="UbiA"/>
    <property type="match status" value="1"/>
</dbReference>
<dbReference type="PANTHER" id="PTHR43448">
    <property type="entry name" value="PROTOHEME IX FARNESYLTRANSFERASE, MITOCHONDRIAL"/>
    <property type="match status" value="1"/>
</dbReference>
<evidence type="ECO:0000256" key="10">
    <source>
        <dbReference type="ARBA" id="ARBA00030253"/>
    </source>
</evidence>
<proteinExistence type="inferred from homology"/>
<comment type="function">
    <text evidence="14">Converts heme B (protoheme IX) to heme O by substitution of the vinyl group on carbon 2 of heme B porphyrin ring with a hydroxyethyl farnesyl side group.</text>
</comment>
<keyword evidence="6 14" id="KW-0812">Transmembrane</keyword>
<dbReference type="InterPro" id="IPR006369">
    <property type="entry name" value="Protohaem_IX_farnesylTrfase"/>
</dbReference>
<comment type="caution">
    <text evidence="15">The sequence shown here is derived from an EMBL/GenBank/DDBJ whole genome shotgun (WGS) entry which is preliminary data.</text>
</comment>
<comment type="miscellaneous">
    <text evidence="14">Carbon 2 of the heme B porphyrin ring is defined according to the Fischer nomenclature.</text>
</comment>
<dbReference type="InterPro" id="IPR044878">
    <property type="entry name" value="UbiA_sf"/>
</dbReference>
<accession>A0ABS2WD94</accession>
<dbReference type="Gene3D" id="1.10.357.140">
    <property type="entry name" value="UbiA prenyltransferase"/>
    <property type="match status" value="1"/>
</dbReference>
<gene>
    <name evidence="14" type="primary">cyoE</name>
    <name evidence="15" type="ORF">JW498_20185</name>
</gene>
<name>A0ABS2WD94_9GAMM</name>
<dbReference type="PROSITE" id="PS00943">
    <property type="entry name" value="UBIA"/>
    <property type="match status" value="1"/>
</dbReference>
<dbReference type="EMBL" id="JAFFZP010000049">
    <property type="protein sequence ID" value="MBN0989686.1"/>
    <property type="molecule type" value="Genomic_DNA"/>
</dbReference>
<evidence type="ECO:0000256" key="4">
    <source>
        <dbReference type="ARBA" id="ARBA00022475"/>
    </source>
</evidence>
<dbReference type="InterPro" id="IPR000537">
    <property type="entry name" value="UbiA_prenyltransferase"/>
</dbReference>
<evidence type="ECO:0000256" key="5">
    <source>
        <dbReference type="ARBA" id="ARBA00022679"/>
    </source>
</evidence>
<keyword evidence="4 14" id="KW-1003">Cell membrane</keyword>
<evidence type="ECO:0000256" key="1">
    <source>
        <dbReference type="ARBA" id="ARBA00004651"/>
    </source>
</evidence>
<dbReference type="PANTHER" id="PTHR43448:SF7">
    <property type="entry name" value="4-HYDROXYBENZOATE SOLANESYLTRANSFERASE"/>
    <property type="match status" value="1"/>
</dbReference>
<dbReference type="RefSeq" id="WP_205212270.1">
    <property type="nucleotide sequence ID" value="NZ_JAFFZO010000048.1"/>
</dbReference>
<comment type="catalytic activity">
    <reaction evidence="13 14">
        <text>heme b + (2E,6E)-farnesyl diphosphate + H2O = Fe(II)-heme o + diphosphate</text>
        <dbReference type="Rhea" id="RHEA:28070"/>
        <dbReference type="ChEBI" id="CHEBI:15377"/>
        <dbReference type="ChEBI" id="CHEBI:33019"/>
        <dbReference type="ChEBI" id="CHEBI:60344"/>
        <dbReference type="ChEBI" id="CHEBI:60530"/>
        <dbReference type="ChEBI" id="CHEBI:175763"/>
        <dbReference type="EC" id="2.5.1.141"/>
    </reaction>
</comment>
<evidence type="ECO:0000256" key="2">
    <source>
        <dbReference type="ARBA" id="ARBA00004919"/>
    </source>
</evidence>
<evidence type="ECO:0000256" key="14">
    <source>
        <dbReference type="HAMAP-Rule" id="MF_00154"/>
    </source>
</evidence>
<evidence type="ECO:0000256" key="13">
    <source>
        <dbReference type="ARBA" id="ARBA00047690"/>
    </source>
</evidence>
<evidence type="ECO:0000256" key="3">
    <source>
        <dbReference type="ARBA" id="ARBA00012292"/>
    </source>
</evidence>
<dbReference type="CDD" id="cd13957">
    <property type="entry name" value="PT_UbiA_Cox10"/>
    <property type="match status" value="1"/>
</dbReference>